<evidence type="ECO:0000313" key="3">
    <source>
        <dbReference type="Proteomes" id="UP000273307"/>
    </source>
</evidence>
<feature type="region of interest" description="Disordered" evidence="1">
    <location>
        <begin position="1"/>
        <end position="21"/>
    </location>
</feature>
<sequence>MYPFAHDADRPEHPLSDEQAMAQVLEPAKQPYENSWSARCFRRIQRGVLQRSGRPTLPLPQSEST</sequence>
<dbReference type="AlphaFoldDB" id="A0A498Q0X5"/>
<evidence type="ECO:0000256" key="1">
    <source>
        <dbReference type="SAM" id="MobiDB-lite"/>
    </source>
</evidence>
<gene>
    <name evidence="2" type="ORF">LAUMK136_03148</name>
</gene>
<accession>A0A498Q0X5</accession>
<protein>
    <submittedName>
        <fullName evidence="2">Uncharacterized protein</fullName>
    </submittedName>
</protein>
<organism evidence="2 3">
    <name type="scientific">Mycobacterium attenuatum</name>
    <dbReference type="NCBI Taxonomy" id="2341086"/>
    <lineage>
        <taxon>Bacteria</taxon>
        <taxon>Bacillati</taxon>
        <taxon>Actinomycetota</taxon>
        <taxon>Actinomycetes</taxon>
        <taxon>Mycobacteriales</taxon>
        <taxon>Mycobacteriaceae</taxon>
        <taxon>Mycobacterium</taxon>
    </lineage>
</organism>
<reference evidence="2 3" key="1">
    <citation type="submission" date="2018-09" db="EMBL/GenBank/DDBJ databases">
        <authorList>
            <person name="Tagini F."/>
        </authorList>
    </citation>
    <scope>NUCLEOTIDE SEQUENCE [LARGE SCALE GENOMIC DNA]</scope>
    <source>
        <strain evidence="2 3">MK136</strain>
    </source>
</reference>
<proteinExistence type="predicted"/>
<name>A0A498Q0X5_9MYCO</name>
<dbReference type="EMBL" id="UPHP01000080">
    <property type="protein sequence ID" value="VBA39768.1"/>
    <property type="molecule type" value="Genomic_DNA"/>
</dbReference>
<evidence type="ECO:0000313" key="2">
    <source>
        <dbReference type="EMBL" id="VBA39768.1"/>
    </source>
</evidence>
<keyword evidence="3" id="KW-1185">Reference proteome</keyword>
<dbReference type="Proteomes" id="UP000273307">
    <property type="component" value="Unassembled WGS sequence"/>
</dbReference>
<feature type="compositionally biased region" description="Basic and acidic residues" evidence="1">
    <location>
        <begin position="1"/>
        <end position="16"/>
    </location>
</feature>